<dbReference type="Pfam" id="PF01235">
    <property type="entry name" value="Na_Ala_symp"/>
    <property type="match status" value="1"/>
</dbReference>
<evidence type="ECO:0000256" key="8">
    <source>
        <dbReference type="ARBA" id="ARBA00023136"/>
    </source>
</evidence>
<dbReference type="NCBIfam" id="TIGR00835">
    <property type="entry name" value="agcS"/>
    <property type="match status" value="1"/>
</dbReference>
<sequence length="444" mass="46742">MLELFKAINNLVWGPPLLLLLVGTGVYLTLRLGVFQIGKLPTAFRLIFSSDQSGQGDVSSFAALCTALAATVGTGNIVGVATAITTGGPGALFWMWVAAFFGMATKYAEGFLAIKYRTKDANGQAAGGPMHYITLGMGQKWKPLAVFFAISGVLVALLGIGTFSQVNSITASLETSFGLAPQLVSIVTAISIAFFIFGGIEKISDVSTKVVPFMAILYILASITVLAVHWDQLLPTLALVFKSAFTPAAAMGGFVGATVKEAIQRGIARGVFSNESGLGSAPIAAAAAKSDNPVEQGLISMTGTFIDTLIICSLTGLSILVTDQWTTEGLAGAPLTQAAFATVFGNTGSIALTISLVLFAFTTILGWSYYGERCIEFLFGTKSILPYRLLFVAMVALGGFLKLDLIWTIADIVNGLMALPNLIALLALSPVIIKETRQYFAKKK</sequence>
<dbReference type="Proteomes" id="UP000004014">
    <property type="component" value="Unassembled WGS sequence"/>
</dbReference>
<keyword evidence="5 9" id="KW-0812">Transmembrane</keyword>
<dbReference type="FunFam" id="1.20.1740.10:FF:000004">
    <property type="entry name" value="Sodium:alanine symporter family protein"/>
    <property type="match status" value="1"/>
</dbReference>
<dbReference type="AlphaFoldDB" id="A0AA87F9A3"/>
<feature type="transmembrane region" description="Helical" evidence="9">
    <location>
        <begin position="178"/>
        <end position="198"/>
    </location>
</feature>
<dbReference type="RefSeq" id="WP_002941044.1">
    <property type="nucleotide sequence ID" value="NZ_AEYY01000026.1"/>
</dbReference>
<keyword evidence="6 9" id="KW-0769">Symport</keyword>
<evidence type="ECO:0000256" key="2">
    <source>
        <dbReference type="ARBA" id="ARBA00009261"/>
    </source>
</evidence>
<evidence type="ECO:0000256" key="3">
    <source>
        <dbReference type="ARBA" id="ARBA00022448"/>
    </source>
</evidence>
<gene>
    <name evidence="10" type="ORF">SSUR61_0831</name>
</gene>
<dbReference type="EMBL" id="AEYY01000026">
    <property type="protein sequence ID" value="EHC03099.1"/>
    <property type="molecule type" value="Genomic_DNA"/>
</dbReference>
<evidence type="ECO:0000256" key="1">
    <source>
        <dbReference type="ARBA" id="ARBA00004651"/>
    </source>
</evidence>
<dbReference type="PRINTS" id="PR00175">
    <property type="entry name" value="NAALASMPORT"/>
</dbReference>
<dbReference type="GO" id="GO:0005886">
    <property type="term" value="C:plasma membrane"/>
    <property type="evidence" value="ECO:0007669"/>
    <property type="project" value="UniProtKB-SubCell"/>
</dbReference>
<organism evidence="10 11">
    <name type="scientific">Streptococcus suis R61</name>
    <dbReference type="NCBI Taxonomy" id="996306"/>
    <lineage>
        <taxon>Bacteria</taxon>
        <taxon>Bacillati</taxon>
        <taxon>Bacillota</taxon>
        <taxon>Bacilli</taxon>
        <taxon>Lactobacillales</taxon>
        <taxon>Streptococcaceae</taxon>
        <taxon>Streptococcus</taxon>
    </lineage>
</organism>
<feature type="transmembrane region" description="Helical" evidence="9">
    <location>
        <begin position="350"/>
        <end position="369"/>
    </location>
</feature>
<feature type="transmembrane region" description="Helical" evidence="9">
    <location>
        <begin position="298"/>
        <end position="321"/>
    </location>
</feature>
<evidence type="ECO:0000313" key="10">
    <source>
        <dbReference type="EMBL" id="EHC03099.1"/>
    </source>
</evidence>
<feature type="transmembrane region" description="Helical" evidence="9">
    <location>
        <begin position="416"/>
        <end position="433"/>
    </location>
</feature>
<dbReference type="PANTHER" id="PTHR30330:SF3">
    <property type="entry name" value="TRANSCRIPTIONAL REGULATOR, LRP FAMILY"/>
    <property type="match status" value="1"/>
</dbReference>
<evidence type="ECO:0000256" key="7">
    <source>
        <dbReference type="ARBA" id="ARBA00022989"/>
    </source>
</evidence>
<comment type="caution">
    <text evidence="10">The sequence shown here is derived from an EMBL/GenBank/DDBJ whole genome shotgun (WGS) entry which is preliminary data.</text>
</comment>
<proteinExistence type="inferred from homology"/>
<protein>
    <submittedName>
        <fullName evidence="10">Na+/alanine symporter</fullName>
    </submittedName>
</protein>
<keyword evidence="8 9" id="KW-0472">Membrane</keyword>
<feature type="transmembrane region" description="Helical" evidence="9">
    <location>
        <begin position="61"/>
        <end position="85"/>
    </location>
</feature>
<dbReference type="GO" id="GO:0005283">
    <property type="term" value="F:amino acid:sodium symporter activity"/>
    <property type="evidence" value="ECO:0007669"/>
    <property type="project" value="InterPro"/>
</dbReference>
<comment type="subcellular location">
    <subcellularLocation>
        <location evidence="1 9">Cell membrane</location>
        <topology evidence="1 9">Multi-pass membrane protein</topology>
    </subcellularLocation>
</comment>
<dbReference type="InterPro" id="IPR001463">
    <property type="entry name" value="Na/Ala_symport"/>
</dbReference>
<evidence type="ECO:0000256" key="4">
    <source>
        <dbReference type="ARBA" id="ARBA00022475"/>
    </source>
</evidence>
<feature type="transmembrane region" description="Helical" evidence="9">
    <location>
        <begin position="91"/>
        <end position="108"/>
    </location>
</feature>
<feature type="transmembrane region" description="Helical" evidence="9">
    <location>
        <begin position="389"/>
        <end position="410"/>
    </location>
</feature>
<feature type="transmembrane region" description="Helical" evidence="9">
    <location>
        <begin position="210"/>
        <end position="230"/>
    </location>
</feature>
<keyword evidence="3 9" id="KW-0813">Transport</keyword>
<evidence type="ECO:0000256" key="6">
    <source>
        <dbReference type="ARBA" id="ARBA00022847"/>
    </source>
</evidence>
<evidence type="ECO:0000256" key="5">
    <source>
        <dbReference type="ARBA" id="ARBA00022692"/>
    </source>
</evidence>
<evidence type="ECO:0000256" key="9">
    <source>
        <dbReference type="RuleBase" id="RU363064"/>
    </source>
</evidence>
<comment type="similarity">
    <text evidence="2 9">Belongs to the alanine or glycine:cation symporter (AGCS) (TC 2.A.25) family.</text>
</comment>
<reference evidence="10 11" key="1">
    <citation type="submission" date="2011-03" db="EMBL/GenBank/DDBJ databases">
        <title>Deep-sequencing identification of multiple resistance mechanism for the high antibiotic-resistance strain Streptococcus suis R61.</title>
        <authorList>
            <person name="Hu P."/>
            <person name="Yang M."/>
            <person name="Jin M."/>
            <person name="Xiao J."/>
        </authorList>
    </citation>
    <scope>NUCLEOTIDE SEQUENCE [LARGE SCALE GENOMIC DNA]</scope>
    <source>
        <strain evidence="10 11">R61</strain>
    </source>
</reference>
<keyword evidence="7 9" id="KW-1133">Transmembrane helix</keyword>
<dbReference type="PANTHER" id="PTHR30330">
    <property type="entry name" value="AGSS FAMILY TRANSPORTER, SODIUM-ALANINE"/>
    <property type="match status" value="1"/>
</dbReference>
<keyword evidence="4 9" id="KW-1003">Cell membrane</keyword>
<accession>A0AA87F9A3</accession>
<evidence type="ECO:0000313" key="11">
    <source>
        <dbReference type="Proteomes" id="UP000004014"/>
    </source>
</evidence>
<feature type="transmembrane region" description="Helical" evidence="9">
    <location>
        <begin position="144"/>
        <end position="166"/>
    </location>
</feature>
<name>A0AA87F9A3_STRSU</name>
<dbReference type="PROSITE" id="PS00873">
    <property type="entry name" value="NA_ALANINE_SYMP"/>
    <property type="match status" value="1"/>
</dbReference>
<feature type="transmembrane region" description="Helical" evidence="9">
    <location>
        <begin position="12"/>
        <end position="30"/>
    </location>
</feature>
<feature type="transmembrane region" description="Helical" evidence="9">
    <location>
        <begin position="236"/>
        <end position="259"/>
    </location>
</feature>
<dbReference type="Gene3D" id="1.20.1740.10">
    <property type="entry name" value="Amino acid/polyamine transporter I"/>
    <property type="match status" value="1"/>
</dbReference>